<name>A0AAU9XR47_9CNID</name>
<organism evidence="2 3">
    <name type="scientific">Pocillopora meandrina</name>
    <dbReference type="NCBI Taxonomy" id="46732"/>
    <lineage>
        <taxon>Eukaryota</taxon>
        <taxon>Metazoa</taxon>
        <taxon>Cnidaria</taxon>
        <taxon>Anthozoa</taxon>
        <taxon>Hexacorallia</taxon>
        <taxon>Scleractinia</taxon>
        <taxon>Astrocoeniina</taxon>
        <taxon>Pocilloporidae</taxon>
        <taxon>Pocillopora</taxon>
    </lineage>
</organism>
<dbReference type="AlphaFoldDB" id="A0AAU9XR47"/>
<reference evidence="2 3" key="1">
    <citation type="submission" date="2022-05" db="EMBL/GenBank/DDBJ databases">
        <authorList>
            <consortium name="Genoscope - CEA"/>
            <person name="William W."/>
        </authorList>
    </citation>
    <scope>NUCLEOTIDE SEQUENCE [LARGE SCALE GENOMIC DNA]</scope>
</reference>
<accession>A0AAU9XR47</accession>
<gene>
    <name evidence="2" type="ORF">PMEA_00029343</name>
</gene>
<evidence type="ECO:0000313" key="3">
    <source>
        <dbReference type="Proteomes" id="UP001159428"/>
    </source>
</evidence>
<keyword evidence="3" id="KW-1185">Reference proteome</keyword>
<dbReference type="EMBL" id="CALNXJ010000060">
    <property type="protein sequence ID" value="CAH3156180.1"/>
    <property type="molecule type" value="Genomic_DNA"/>
</dbReference>
<comment type="caution">
    <text evidence="2">The sequence shown here is derived from an EMBL/GenBank/DDBJ whole genome shotgun (WGS) entry which is preliminary data.</text>
</comment>
<feature type="coiled-coil region" evidence="1">
    <location>
        <begin position="150"/>
        <end position="190"/>
    </location>
</feature>
<dbReference type="Proteomes" id="UP001159428">
    <property type="component" value="Unassembled WGS sequence"/>
</dbReference>
<evidence type="ECO:0000256" key="1">
    <source>
        <dbReference type="SAM" id="Coils"/>
    </source>
</evidence>
<sequence>MEGHKGDKEQDIHRKINVFDREKDGIWCEMDVENKSSWSWSPCSISLLTADEHNIALVFRFKNEKRVPTKVVQFDKLFVKMQEAHDVYLRASDDDVVIRFVFQLKHSIIDFLVEANKLHGDSHDTPIMKSKSSSHSRSSTFSTSSATLKFIEAKAKAAELKVKANFLKEKQALRMASEELELRREIVEAKAEEKTYEQFDEKQIIDGMNDYLKDVTAKLTCIPILSDAQPNSPSTLKVPSVKFQSSAIVSTRRN</sequence>
<keyword evidence="1" id="KW-0175">Coiled coil</keyword>
<evidence type="ECO:0000313" key="2">
    <source>
        <dbReference type="EMBL" id="CAH3156180.1"/>
    </source>
</evidence>
<proteinExistence type="predicted"/>
<protein>
    <submittedName>
        <fullName evidence="2">Uncharacterized protein</fullName>
    </submittedName>
</protein>